<organism evidence="2">
    <name type="scientific">Oryza glumipatula</name>
    <dbReference type="NCBI Taxonomy" id="40148"/>
    <lineage>
        <taxon>Eukaryota</taxon>
        <taxon>Viridiplantae</taxon>
        <taxon>Streptophyta</taxon>
        <taxon>Embryophyta</taxon>
        <taxon>Tracheophyta</taxon>
        <taxon>Spermatophyta</taxon>
        <taxon>Magnoliopsida</taxon>
        <taxon>Liliopsida</taxon>
        <taxon>Poales</taxon>
        <taxon>Poaceae</taxon>
        <taxon>BOP clade</taxon>
        <taxon>Oryzoideae</taxon>
        <taxon>Oryzeae</taxon>
        <taxon>Oryzinae</taxon>
        <taxon>Oryza</taxon>
    </lineage>
</organism>
<dbReference type="EnsemblPlants" id="OGLUM04G03840.1">
    <property type="protein sequence ID" value="OGLUM04G03840.1"/>
    <property type="gene ID" value="OGLUM04G03840"/>
</dbReference>
<protein>
    <submittedName>
        <fullName evidence="2">Uncharacterized protein</fullName>
    </submittedName>
</protein>
<dbReference type="AlphaFoldDB" id="A0A0D9ZHL0"/>
<feature type="compositionally biased region" description="Low complexity" evidence="1">
    <location>
        <begin position="39"/>
        <end position="53"/>
    </location>
</feature>
<dbReference type="HOGENOM" id="CLU_2907773_0_0_1"/>
<feature type="region of interest" description="Disordered" evidence="1">
    <location>
        <begin position="33"/>
        <end position="62"/>
    </location>
</feature>
<accession>A0A0D9ZHL0</accession>
<sequence length="62" mass="6635">MACAIPRCDLFGPSRPLLERAADDMDGLLEENRAPATVTSSEPSSTPRRPCSSNADAMNARD</sequence>
<keyword evidence="3" id="KW-1185">Reference proteome</keyword>
<reference evidence="2" key="1">
    <citation type="submission" date="2015-04" db="UniProtKB">
        <authorList>
            <consortium name="EnsemblPlants"/>
        </authorList>
    </citation>
    <scope>IDENTIFICATION</scope>
</reference>
<dbReference type="Proteomes" id="UP000026961">
    <property type="component" value="Chromosome 4"/>
</dbReference>
<name>A0A0D9ZHL0_9ORYZ</name>
<dbReference type="Gramene" id="OGLUM04G03840.1">
    <property type="protein sequence ID" value="OGLUM04G03840.1"/>
    <property type="gene ID" value="OGLUM04G03840"/>
</dbReference>
<evidence type="ECO:0000256" key="1">
    <source>
        <dbReference type="SAM" id="MobiDB-lite"/>
    </source>
</evidence>
<evidence type="ECO:0000313" key="3">
    <source>
        <dbReference type="Proteomes" id="UP000026961"/>
    </source>
</evidence>
<evidence type="ECO:0000313" key="2">
    <source>
        <dbReference type="EnsemblPlants" id="OGLUM04G03840.1"/>
    </source>
</evidence>
<reference evidence="2" key="2">
    <citation type="submission" date="2018-05" db="EMBL/GenBank/DDBJ databases">
        <title>OgluRS3 (Oryza glumaepatula Reference Sequence Version 3).</title>
        <authorList>
            <person name="Zhang J."/>
            <person name="Kudrna D."/>
            <person name="Lee S."/>
            <person name="Talag J."/>
            <person name="Welchert J."/>
            <person name="Wing R.A."/>
        </authorList>
    </citation>
    <scope>NUCLEOTIDE SEQUENCE [LARGE SCALE GENOMIC DNA]</scope>
</reference>
<proteinExistence type="predicted"/>